<dbReference type="InterPro" id="IPR029063">
    <property type="entry name" value="SAM-dependent_MTases_sf"/>
</dbReference>
<keyword evidence="2" id="KW-1185">Reference proteome</keyword>
<dbReference type="AlphaFoldDB" id="A0A1H7FQA3"/>
<evidence type="ECO:0000313" key="2">
    <source>
        <dbReference type="Proteomes" id="UP000182719"/>
    </source>
</evidence>
<dbReference type="Gene3D" id="3.40.50.150">
    <property type="entry name" value="Vaccinia Virus protein VP39"/>
    <property type="match status" value="1"/>
</dbReference>
<dbReference type="EMBL" id="FOAP01000001">
    <property type="protein sequence ID" value="SEK28138.1"/>
    <property type="molecule type" value="Genomic_DNA"/>
</dbReference>
<organism evidence="1 2">
    <name type="scientific">Stigmatella aurantiaca</name>
    <dbReference type="NCBI Taxonomy" id="41"/>
    <lineage>
        <taxon>Bacteria</taxon>
        <taxon>Pseudomonadati</taxon>
        <taxon>Myxococcota</taxon>
        <taxon>Myxococcia</taxon>
        <taxon>Myxococcales</taxon>
        <taxon>Cystobacterineae</taxon>
        <taxon>Archangiaceae</taxon>
        <taxon>Stigmatella</taxon>
    </lineage>
</organism>
<dbReference type="Pfam" id="PF13489">
    <property type="entry name" value="Methyltransf_23"/>
    <property type="match status" value="1"/>
</dbReference>
<dbReference type="SUPFAM" id="SSF53335">
    <property type="entry name" value="S-adenosyl-L-methionine-dependent methyltransferases"/>
    <property type="match status" value="1"/>
</dbReference>
<dbReference type="OrthoDB" id="5449367at2"/>
<dbReference type="RefSeq" id="WP_075004481.1">
    <property type="nucleotide sequence ID" value="NZ_FOAP01000001.1"/>
</dbReference>
<name>A0A1H7FQA3_STIAU</name>
<sequence>MRGQGYGSPERYDLVLCSHVLYHVPTAEWGGFIDRLLERVRPGGYCVLMLGAARGQNYALHRDFTQTMISSEQLIAMLEQKRLPHRAIPAMIVFSAASFEEMYTLCRFLVLENCFTAEQLAGTRRARSMI</sequence>
<dbReference type="Proteomes" id="UP000182719">
    <property type="component" value="Unassembled WGS sequence"/>
</dbReference>
<gene>
    <name evidence="1" type="ORF">SAMN05444354_101179</name>
</gene>
<accession>A0A1H7FQA3</accession>
<evidence type="ECO:0000313" key="1">
    <source>
        <dbReference type="EMBL" id="SEK28138.1"/>
    </source>
</evidence>
<reference evidence="2" key="1">
    <citation type="submission" date="2016-10" db="EMBL/GenBank/DDBJ databases">
        <authorList>
            <person name="Varghese N."/>
            <person name="Submissions S."/>
        </authorList>
    </citation>
    <scope>NUCLEOTIDE SEQUENCE [LARGE SCALE GENOMIC DNA]</scope>
    <source>
        <strain evidence="2">DSM 17044</strain>
    </source>
</reference>
<evidence type="ECO:0008006" key="3">
    <source>
        <dbReference type="Google" id="ProtNLM"/>
    </source>
</evidence>
<protein>
    <recommendedName>
        <fullName evidence="3">Class I SAM-dependent methyltransferase</fullName>
    </recommendedName>
</protein>
<proteinExistence type="predicted"/>